<dbReference type="SUPFAM" id="SSF53383">
    <property type="entry name" value="PLP-dependent transferases"/>
    <property type="match status" value="1"/>
</dbReference>
<comment type="cofactor">
    <cofactor evidence="1">
        <name>pyridoxal 5'-phosphate</name>
        <dbReference type="ChEBI" id="CHEBI:597326"/>
    </cofactor>
</comment>
<dbReference type="Gene3D" id="3.40.640.10">
    <property type="entry name" value="Type I PLP-dependent aspartate aminotransferase-like (Major domain)"/>
    <property type="match status" value="1"/>
</dbReference>
<proteinExistence type="inferred from homology"/>
<dbReference type="InterPro" id="IPR015424">
    <property type="entry name" value="PyrdxlP-dep_Trfase"/>
</dbReference>
<evidence type="ECO:0000313" key="7">
    <source>
        <dbReference type="EMBL" id="OQA60824.1"/>
    </source>
</evidence>
<dbReference type="InterPro" id="IPR004839">
    <property type="entry name" value="Aminotransferase_I/II_large"/>
</dbReference>
<evidence type="ECO:0000259" key="6">
    <source>
        <dbReference type="Pfam" id="PF00155"/>
    </source>
</evidence>
<dbReference type="FunFam" id="3.40.640.10:FF:000033">
    <property type="entry name" value="Aspartate aminotransferase"/>
    <property type="match status" value="1"/>
</dbReference>
<evidence type="ECO:0000256" key="2">
    <source>
        <dbReference type="ARBA" id="ARBA00007441"/>
    </source>
</evidence>
<evidence type="ECO:0000256" key="5">
    <source>
        <dbReference type="ARBA" id="ARBA00022898"/>
    </source>
</evidence>
<organism evidence="7">
    <name type="scientific">Candidatus Atribacter allofermentans</name>
    <dbReference type="NCBI Taxonomy" id="1852833"/>
    <lineage>
        <taxon>Bacteria</taxon>
        <taxon>Pseudomonadati</taxon>
        <taxon>Atribacterota</taxon>
        <taxon>Atribacteria</taxon>
        <taxon>Atribacterales</taxon>
        <taxon>Atribacteraceae</taxon>
        <taxon>Atribacter</taxon>
    </lineage>
</organism>
<keyword evidence="3 7" id="KW-0032">Aminotransferase</keyword>
<dbReference type="Proteomes" id="UP000485569">
    <property type="component" value="Unassembled WGS sequence"/>
</dbReference>
<keyword evidence="4 7" id="KW-0808">Transferase</keyword>
<keyword evidence="5" id="KW-0663">Pyridoxal phosphate</keyword>
<evidence type="ECO:0000256" key="4">
    <source>
        <dbReference type="ARBA" id="ARBA00022679"/>
    </source>
</evidence>
<dbReference type="InterPro" id="IPR050596">
    <property type="entry name" value="AspAT/PAT-like"/>
</dbReference>
<dbReference type="EC" id="2.6.1.-" evidence="7"/>
<reference evidence="7" key="1">
    <citation type="submission" date="2017-02" db="EMBL/GenBank/DDBJ databases">
        <title>Delving into the versatile metabolic prowess of the omnipresent phylum Bacteroidetes.</title>
        <authorList>
            <person name="Nobu M.K."/>
            <person name="Mei R."/>
            <person name="Narihiro T."/>
            <person name="Kuroda K."/>
            <person name="Liu W.-T."/>
        </authorList>
    </citation>
    <scope>NUCLEOTIDE SEQUENCE</scope>
    <source>
        <strain evidence="7">ADurb.Bin276</strain>
    </source>
</reference>
<protein>
    <submittedName>
        <fullName evidence="7">Putative N-acetyl-LL-diaminopimelate aminotransferase</fullName>
        <ecNumber evidence="7">2.6.1.-</ecNumber>
    </submittedName>
</protein>
<dbReference type="EMBL" id="MWBQ01000030">
    <property type="protein sequence ID" value="OQA60824.1"/>
    <property type="molecule type" value="Genomic_DNA"/>
</dbReference>
<dbReference type="CDD" id="cd00609">
    <property type="entry name" value="AAT_like"/>
    <property type="match status" value="1"/>
</dbReference>
<dbReference type="InterPro" id="IPR015422">
    <property type="entry name" value="PyrdxlP-dep_Trfase_small"/>
</dbReference>
<accession>A0A1V5T2I6</accession>
<comment type="caution">
    <text evidence="7">The sequence shown here is derived from an EMBL/GenBank/DDBJ whole genome shotgun (WGS) entry which is preliminary data.</text>
</comment>
<name>A0A1V5T2I6_9BACT</name>
<dbReference type="InterPro" id="IPR015421">
    <property type="entry name" value="PyrdxlP-dep_Trfase_major"/>
</dbReference>
<evidence type="ECO:0000256" key="3">
    <source>
        <dbReference type="ARBA" id="ARBA00022576"/>
    </source>
</evidence>
<sequence>MKSIEKVEKFAQLNDFVADRVYHLSGEGAFEVLAQARKLEKLGKKIIHLEIGEPDFETPERVKNKAIQAIQAGHTHYVPSSGLDDLKEAVTTYMKKTRGVNVDPEEVVITPGAKPVIFLTFLMLLQPGDEVIYPNPGFPAYRSIIDFAGAKAVPLPLLEENEFRVDTNELKSLITTKTKMLVLNSPHNPTGSRLLAEDLEAIAHVAIDEDLMVFTDEVYSEIVYDGDHVSILQYPGMKERTVLLDAFSKTFAMTGWRLGYAVLPRELAGYLSLLVTNSNSCTCTFTQMAGAEALLFERNSVQNMTNEFRRRRDFLFDRISKIEGVQIVKPNGAFYYFPNIKSFGLTSREMAAYLLQEAGVALLPGTCFGEQGEGYLRISFSNSMENISEAMDRIELALKRLKA</sequence>
<feature type="domain" description="Aminotransferase class I/classII large" evidence="6">
    <location>
        <begin position="45"/>
        <end position="394"/>
    </location>
</feature>
<evidence type="ECO:0000256" key="1">
    <source>
        <dbReference type="ARBA" id="ARBA00001933"/>
    </source>
</evidence>
<dbReference type="Gene3D" id="3.90.1150.10">
    <property type="entry name" value="Aspartate Aminotransferase, domain 1"/>
    <property type="match status" value="1"/>
</dbReference>
<comment type="similarity">
    <text evidence="2">Belongs to the class-I pyridoxal-phosphate-dependent aminotransferase family.</text>
</comment>
<gene>
    <name evidence="7" type="primary">patA_1</name>
    <name evidence="7" type="ORF">BWY41_00476</name>
</gene>
<dbReference type="GO" id="GO:0008483">
    <property type="term" value="F:transaminase activity"/>
    <property type="evidence" value="ECO:0007669"/>
    <property type="project" value="UniProtKB-KW"/>
</dbReference>
<dbReference type="Pfam" id="PF00155">
    <property type="entry name" value="Aminotran_1_2"/>
    <property type="match status" value="1"/>
</dbReference>
<dbReference type="PANTHER" id="PTHR46383:SF1">
    <property type="entry name" value="ASPARTATE AMINOTRANSFERASE"/>
    <property type="match status" value="1"/>
</dbReference>
<dbReference type="GO" id="GO:0006520">
    <property type="term" value="P:amino acid metabolic process"/>
    <property type="evidence" value="ECO:0007669"/>
    <property type="project" value="InterPro"/>
</dbReference>
<dbReference type="GO" id="GO:0030170">
    <property type="term" value="F:pyridoxal phosphate binding"/>
    <property type="evidence" value="ECO:0007669"/>
    <property type="project" value="InterPro"/>
</dbReference>
<dbReference type="AlphaFoldDB" id="A0A1V5T2I6"/>
<dbReference type="PANTHER" id="PTHR46383">
    <property type="entry name" value="ASPARTATE AMINOTRANSFERASE"/>
    <property type="match status" value="1"/>
</dbReference>